<evidence type="ECO:0000313" key="2">
    <source>
        <dbReference type="EMBL" id="HEC67291.1"/>
    </source>
</evidence>
<dbReference type="InterPro" id="IPR029060">
    <property type="entry name" value="PIN-like_dom_sf"/>
</dbReference>
<gene>
    <name evidence="2" type="ORF">ENI35_00515</name>
</gene>
<evidence type="ECO:0000259" key="1">
    <source>
        <dbReference type="SMART" id="SM00670"/>
    </source>
</evidence>
<organism evidence="2">
    <name type="scientific">Desulfofervidus auxilii</name>
    <dbReference type="NCBI Taxonomy" id="1621989"/>
    <lineage>
        <taxon>Bacteria</taxon>
        <taxon>Pseudomonadati</taxon>
        <taxon>Thermodesulfobacteriota</taxon>
        <taxon>Candidatus Desulfofervidia</taxon>
        <taxon>Candidatus Desulfofervidales</taxon>
        <taxon>Candidatus Desulfofervidaceae</taxon>
        <taxon>Candidatus Desulfofervidus</taxon>
    </lineage>
</organism>
<dbReference type="Pfam" id="PF13470">
    <property type="entry name" value="PIN_3"/>
    <property type="match status" value="1"/>
</dbReference>
<accession>A0A7C1ZQ97</accession>
<dbReference type="Gene3D" id="3.40.50.1010">
    <property type="entry name" value="5'-nuclease"/>
    <property type="match status" value="1"/>
</dbReference>
<proteinExistence type="predicted"/>
<dbReference type="Proteomes" id="UP000885738">
    <property type="component" value="Unassembled WGS sequence"/>
</dbReference>
<dbReference type="NCBIfam" id="TIGR00305">
    <property type="entry name" value="putative toxin-antitoxin system toxin component, PIN family"/>
    <property type="match status" value="1"/>
</dbReference>
<sequence length="147" mass="17073">MGKKELKVVLDTNVLVSALLFKGELSKLLSLLKQRKCILLFSEETLNEIIRVLHYPKFALTEKEIDYLLQSEILSYAKIVETVLKFNKEVCRDREEQKFLELAVSARADYIISGDKDLLDLKKINKIRILSPNEFLLLLNKTKCCRK</sequence>
<dbReference type="SUPFAM" id="SSF88723">
    <property type="entry name" value="PIN domain-like"/>
    <property type="match status" value="1"/>
</dbReference>
<dbReference type="SMART" id="SM00670">
    <property type="entry name" value="PINc"/>
    <property type="match status" value="1"/>
</dbReference>
<comment type="caution">
    <text evidence="2">The sequence shown here is derived from an EMBL/GenBank/DDBJ whole genome shotgun (WGS) entry which is preliminary data.</text>
</comment>
<dbReference type="InterPro" id="IPR002850">
    <property type="entry name" value="PIN_toxin-like"/>
</dbReference>
<reference evidence="2" key="1">
    <citation type="journal article" date="2020" name="mSystems">
        <title>Genome- and Community-Level Interaction Insights into Carbon Utilization and Element Cycling Functions of Hydrothermarchaeota in Hydrothermal Sediment.</title>
        <authorList>
            <person name="Zhou Z."/>
            <person name="Liu Y."/>
            <person name="Xu W."/>
            <person name="Pan J."/>
            <person name="Luo Z.H."/>
            <person name="Li M."/>
        </authorList>
    </citation>
    <scope>NUCLEOTIDE SEQUENCE [LARGE SCALE GENOMIC DNA]</scope>
    <source>
        <strain evidence="2">HyVt-389</strain>
    </source>
</reference>
<dbReference type="EMBL" id="DRIH01000011">
    <property type="protein sequence ID" value="HEC67291.1"/>
    <property type="molecule type" value="Genomic_DNA"/>
</dbReference>
<dbReference type="PANTHER" id="PTHR34610">
    <property type="entry name" value="SSL7007 PROTEIN"/>
    <property type="match status" value="1"/>
</dbReference>
<protein>
    <submittedName>
        <fullName evidence="2">Toxin-antitoxin system toxin component, PIN family</fullName>
    </submittedName>
</protein>
<dbReference type="AlphaFoldDB" id="A0A7C1ZQ97"/>
<dbReference type="PANTHER" id="PTHR34610:SF4">
    <property type="entry name" value="SLL8027 PROTEIN"/>
    <property type="match status" value="1"/>
</dbReference>
<feature type="domain" description="PIN" evidence="1">
    <location>
        <begin position="6"/>
        <end position="120"/>
    </location>
</feature>
<name>A0A7C1ZQ97_DESA2</name>
<dbReference type="InterPro" id="IPR002716">
    <property type="entry name" value="PIN_dom"/>
</dbReference>